<reference evidence="9 10" key="1">
    <citation type="submission" date="2024-06" db="EMBL/GenBank/DDBJ databases">
        <authorList>
            <person name="Bataeva Y.V."/>
            <person name="Grigorian L.N."/>
            <person name="Solomentsev V.I."/>
        </authorList>
    </citation>
    <scope>NUCLEOTIDE SEQUENCE [LARGE SCALE GENOMIC DNA]</scope>
    <source>
        <strain evidence="10">SCPM-O-B-12605 (RCAM04882)</strain>
    </source>
</reference>
<dbReference type="SUPFAM" id="SSF55620">
    <property type="entry name" value="Tetrahydrobiopterin biosynthesis enzymes-like"/>
    <property type="match status" value="1"/>
</dbReference>
<dbReference type="RefSeq" id="WP_352987067.1">
    <property type="nucleotide sequence ID" value="NZ_JBEQNA010000015.1"/>
</dbReference>
<dbReference type="SMART" id="SM00905">
    <property type="entry name" value="FolB"/>
    <property type="match status" value="1"/>
</dbReference>
<evidence type="ECO:0000256" key="6">
    <source>
        <dbReference type="ARBA" id="ARBA00023239"/>
    </source>
</evidence>
<feature type="domain" description="Dihydroneopterin aldolase/epimerase" evidence="8">
    <location>
        <begin position="4"/>
        <end position="115"/>
    </location>
</feature>
<evidence type="ECO:0000259" key="8">
    <source>
        <dbReference type="SMART" id="SM00905"/>
    </source>
</evidence>
<sequence length="136" mass="15226">MDEIEINGLRLRCVIGCSDEERRDRSDVVIDLCIRTNTRQAARSDCLEDAWNYRTPTKAVIRAVQAERSWNTVEALATEIARIVVIDHGAPHVRVRVHKPGALRFADSVGVVIERTPQDFHPPFTGQASRPEAVAV</sequence>
<evidence type="ECO:0000256" key="5">
    <source>
        <dbReference type="ARBA" id="ARBA00022909"/>
    </source>
</evidence>
<evidence type="ECO:0000256" key="3">
    <source>
        <dbReference type="ARBA" id="ARBA00005708"/>
    </source>
</evidence>
<comment type="pathway">
    <text evidence="2">Cofactor biosynthesis; tetrahydrofolate biosynthesis; 2-amino-4-hydroxy-6-hydroxymethyl-7,8-dihydropteridine diphosphate from 7,8-dihydroneopterin triphosphate: step 3/4.</text>
</comment>
<dbReference type="Proteomes" id="UP001432401">
    <property type="component" value="Unassembled WGS sequence"/>
</dbReference>
<dbReference type="InterPro" id="IPR043133">
    <property type="entry name" value="GTP-CH-I_C/QueF"/>
</dbReference>
<evidence type="ECO:0000256" key="1">
    <source>
        <dbReference type="ARBA" id="ARBA00001353"/>
    </source>
</evidence>
<dbReference type="NCBIfam" id="TIGR00526">
    <property type="entry name" value="folB_dom"/>
    <property type="match status" value="1"/>
</dbReference>
<keyword evidence="6" id="KW-0456">Lyase</keyword>
<comment type="catalytic activity">
    <reaction evidence="1">
        <text>7,8-dihydroneopterin = 6-hydroxymethyl-7,8-dihydropterin + glycolaldehyde</text>
        <dbReference type="Rhea" id="RHEA:10540"/>
        <dbReference type="ChEBI" id="CHEBI:17001"/>
        <dbReference type="ChEBI" id="CHEBI:17071"/>
        <dbReference type="ChEBI" id="CHEBI:44841"/>
        <dbReference type="EC" id="4.1.2.25"/>
    </reaction>
</comment>
<proteinExistence type="inferred from homology"/>
<keyword evidence="5" id="KW-0289">Folate biosynthesis</keyword>
<comment type="caution">
    <text evidence="9">The sequence shown here is derived from an EMBL/GenBank/DDBJ whole genome shotgun (WGS) entry which is preliminary data.</text>
</comment>
<dbReference type="PANTHER" id="PTHR42844:SF1">
    <property type="entry name" value="DIHYDRONEOPTERIN ALDOLASE 1-RELATED"/>
    <property type="match status" value="1"/>
</dbReference>
<evidence type="ECO:0000256" key="2">
    <source>
        <dbReference type="ARBA" id="ARBA00005013"/>
    </source>
</evidence>
<accession>A0ABV2A4V8</accession>
<gene>
    <name evidence="9" type="ORF">ABUK86_31270</name>
</gene>
<evidence type="ECO:0000256" key="7">
    <source>
        <dbReference type="ARBA" id="ARBA00032903"/>
    </source>
</evidence>
<keyword evidence="10" id="KW-1185">Reference proteome</keyword>
<protein>
    <recommendedName>
        <fullName evidence="4">dihydroneopterin aldolase</fullName>
        <ecNumber evidence="4">4.1.2.25</ecNumber>
    </recommendedName>
    <alternativeName>
        <fullName evidence="7">7,8-dihydroneopterin aldolase</fullName>
    </alternativeName>
</protein>
<name>A0ABV2A4V8_9ACTN</name>
<dbReference type="InterPro" id="IPR006156">
    <property type="entry name" value="Dihydroneopterin_aldolase"/>
</dbReference>
<comment type="similarity">
    <text evidence="3">Belongs to the DHNA family.</text>
</comment>
<evidence type="ECO:0000313" key="9">
    <source>
        <dbReference type="EMBL" id="MES0838284.1"/>
    </source>
</evidence>
<organism evidence="9 10">
    <name type="scientific">Nocardiopsis tropica</name>
    <dbReference type="NCBI Taxonomy" id="109330"/>
    <lineage>
        <taxon>Bacteria</taxon>
        <taxon>Bacillati</taxon>
        <taxon>Actinomycetota</taxon>
        <taxon>Actinomycetes</taxon>
        <taxon>Streptosporangiales</taxon>
        <taxon>Nocardiopsidaceae</taxon>
        <taxon>Nocardiopsis</taxon>
    </lineage>
</organism>
<dbReference type="EMBL" id="JBEQNB010000026">
    <property type="protein sequence ID" value="MES0838284.1"/>
    <property type="molecule type" value="Genomic_DNA"/>
</dbReference>
<evidence type="ECO:0000313" key="10">
    <source>
        <dbReference type="Proteomes" id="UP001432401"/>
    </source>
</evidence>
<dbReference type="Pfam" id="PF02152">
    <property type="entry name" value="FolB"/>
    <property type="match status" value="1"/>
</dbReference>
<dbReference type="CDD" id="cd00534">
    <property type="entry name" value="DHNA_DHNTPE"/>
    <property type="match status" value="1"/>
</dbReference>
<evidence type="ECO:0000256" key="4">
    <source>
        <dbReference type="ARBA" id="ARBA00013043"/>
    </source>
</evidence>
<dbReference type="InterPro" id="IPR006157">
    <property type="entry name" value="FolB_dom"/>
</dbReference>
<dbReference type="PANTHER" id="PTHR42844">
    <property type="entry name" value="DIHYDRONEOPTERIN ALDOLASE 1-RELATED"/>
    <property type="match status" value="1"/>
</dbReference>
<dbReference type="EC" id="4.1.2.25" evidence="4"/>
<dbReference type="Gene3D" id="3.30.1130.10">
    <property type="match status" value="1"/>
</dbReference>